<dbReference type="FunFam" id="3.40.50.720:FF:000203">
    <property type="entry name" value="D-3-phosphoglycerate dehydrogenase (SerA)"/>
    <property type="match status" value="1"/>
</dbReference>
<evidence type="ECO:0000313" key="7">
    <source>
        <dbReference type="EMBL" id="EKT79067.1"/>
    </source>
</evidence>
<protein>
    <submittedName>
        <fullName evidence="7">Glyoxylate reductase</fullName>
    </submittedName>
</protein>
<gene>
    <name evidence="7" type="ORF">WSS_A29304</name>
</gene>
<accession>K8XLE0</accession>
<dbReference type="GO" id="GO:0016618">
    <property type="term" value="F:hydroxypyruvate reductase [NAD(P)H] activity"/>
    <property type="evidence" value="ECO:0007669"/>
    <property type="project" value="TreeGrafter"/>
</dbReference>
<feature type="domain" description="D-isomer specific 2-hydroxyacid dehydrogenase catalytic" evidence="5">
    <location>
        <begin position="6"/>
        <end position="325"/>
    </location>
</feature>
<keyword evidence="2 4" id="KW-0560">Oxidoreductase</keyword>
<comment type="caution">
    <text evidence="7">The sequence shown here is derived from an EMBL/GenBank/DDBJ whole genome shotgun (WGS) entry which is preliminary data.</text>
</comment>
<dbReference type="GO" id="GO:0030267">
    <property type="term" value="F:glyoxylate reductase (NADPH) activity"/>
    <property type="evidence" value="ECO:0007669"/>
    <property type="project" value="TreeGrafter"/>
</dbReference>
<evidence type="ECO:0000313" key="8">
    <source>
        <dbReference type="Proteomes" id="UP000005951"/>
    </source>
</evidence>
<dbReference type="PANTHER" id="PTHR10996">
    <property type="entry name" value="2-HYDROXYACID DEHYDROGENASE-RELATED"/>
    <property type="match status" value="1"/>
</dbReference>
<dbReference type="PANTHER" id="PTHR10996:SF178">
    <property type="entry name" value="2-HYDROXYACID DEHYDROGENASE YGL185C-RELATED"/>
    <property type="match status" value="1"/>
</dbReference>
<dbReference type="CDD" id="cd05301">
    <property type="entry name" value="GDH"/>
    <property type="match status" value="1"/>
</dbReference>
<evidence type="ECO:0000256" key="2">
    <source>
        <dbReference type="ARBA" id="ARBA00023002"/>
    </source>
</evidence>
<evidence type="ECO:0000256" key="3">
    <source>
        <dbReference type="ARBA" id="ARBA00023027"/>
    </source>
</evidence>
<dbReference type="InterPro" id="IPR050223">
    <property type="entry name" value="D-isomer_2-hydroxyacid_DH"/>
</dbReference>
<reference evidence="7 8" key="1">
    <citation type="journal article" date="2013" name="Genome Announc.">
        <title>Draft Genome Sequence of Rhodococcus opacus Strain M213 Shows a Diverse Catabolic Potential.</title>
        <authorList>
            <person name="Pathak A."/>
            <person name="Green S.J."/>
            <person name="Ogram A."/>
            <person name="Chauhan A."/>
        </authorList>
    </citation>
    <scope>NUCLEOTIDE SEQUENCE [LARGE SCALE GENOMIC DNA]</scope>
    <source>
        <strain evidence="7 8">M213</strain>
    </source>
</reference>
<dbReference type="SUPFAM" id="SSF51735">
    <property type="entry name" value="NAD(P)-binding Rossmann-fold domains"/>
    <property type="match status" value="1"/>
</dbReference>
<dbReference type="RefSeq" id="WP_005261455.1">
    <property type="nucleotide sequence ID" value="NZ_AJYC02000090.1"/>
</dbReference>
<evidence type="ECO:0000256" key="4">
    <source>
        <dbReference type="RuleBase" id="RU003719"/>
    </source>
</evidence>
<dbReference type="GO" id="GO:0005829">
    <property type="term" value="C:cytosol"/>
    <property type="evidence" value="ECO:0007669"/>
    <property type="project" value="TreeGrafter"/>
</dbReference>
<dbReference type="EMBL" id="AJYC02000090">
    <property type="protein sequence ID" value="EKT79067.1"/>
    <property type="molecule type" value="Genomic_DNA"/>
</dbReference>
<dbReference type="Gene3D" id="3.40.50.720">
    <property type="entry name" value="NAD(P)-binding Rossmann-like Domain"/>
    <property type="match status" value="2"/>
</dbReference>
<comment type="similarity">
    <text evidence="1 4">Belongs to the D-isomer specific 2-hydroxyacid dehydrogenase family.</text>
</comment>
<organism evidence="7 8">
    <name type="scientific">Rhodococcus opacus M213</name>
    <dbReference type="NCBI Taxonomy" id="1129896"/>
    <lineage>
        <taxon>Bacteria</taxon>
        <taxon>Bacillati</taxon>
        <taxon>Actinomycetota</taxon>
        <taxon>Actinomycetes</taxon>
        <taxon>Mycobacteriales</taxon>
        <taxon>Nocardiaceae</taxon>
        <taxon>Rhodococcus</taxon>
    </lineage>
</organism>
<keyword evidence="3" id="KW-0520">NAD</keyword>
<evidence type="ECO:0000259" key="5">
    <source>
        <dbReference type="Pfam" id="PF00389"/>
    </source>
</evidence>
<dbReference type="Proteomes" id="UP000005951">
    <property type="component" value="Unassembled WGS sequence"/>
</dbReference>
<dbReference type="InterPro" id="IPR029753">
    <property type="entry name" value="D-isomer_DH_CS"/>
</dbReference>
<dbReference type="PROSITE" id="PS00671">
    <property type="entry name" value="D_2_HYDROXYACID_DH_3"/>
    <property type="match status" value="1"/>
</dbReference>
<dbReference type="Pfam" id="PF02826">
    <property type="entry name" value="2-Hacid_dh_C"/>
    <property type="match status" value="1"/>
</dbReference>
<evidence type="ECO:0000256" key="1">
    <source>
        <dbReference type="ARBA" id="ARBA00005854"/>
    </source>
</evidence>
<feature type="domain" description="D-isomer specific 2-hydroxyacid dehydrogenase NAD-binding" evidence="6">
    <location>
        <begin position="110"/>
        <end position="293"/>
    </location>
</feature>
<dbReference type="SUPFAM" id="SSF52283">
    <property type="entry name" value="Formate/glycerate dehydrogenase catalytic domain-like"/>
    <property type="match status" value="1"/>
</dbReference>
<name>K8XLE0_RHOOP</name>
<dbReference type="AlphaFoldDB" id="K8XLE0"/>
<evidence type="ECO:0000259" key="6">
    <source>
        <dbReference type="Pfam" id="PF02826"/>
    </source>
</evidence>
<dbReference type="InterPro" id="IPR036291">
    <property type="entry name" value="NAD(P)-bd_dom_sf"/>
</dbReference>
<dbReference type="Pfam" id="PF00389">
    <property type="entry name" value="2-Hacid_dh"/>
    <property type="match status" value="1"/>
</dbReference>
<sequence>MTVNFLVTRAIPEPGMSLLRTAGTVTVPEDLLDSSALNDACRSGDYQIVVAHLSDRFDEDILQHARIGGISNYAVGVNNIDIDSATRRSIMVANTPGVLLTEATADVAMLLLLAVARRCVEADQFLRDGRFTGWQPELLLGHGVGGKRLGLAGFGRIARATARRALAFGMEVVFCPRPPNAGDARRTDLGELGGLVTQIDWYELLETSDYVSLHVPLTTSTTHLVDVEALTRMKSTAILINTSRGPVVDEGALVEALRQGWIAGAGLDVFEHEPAVTPGLVDLPNTVLLPHVGSATVPVRNEMARLCALNAIAMGSNETPPHPVNPEAW</sequence>
<dbReference type="InterPro" id="IPR006140">
    <property type="entry name" value="D-isomer_DH_NAD-bd"/>
</dbReference>
<proteinExistence type="inferred from homology"/>
<dbReference type="InterPro" id="IPR006139">
    <property type="entry name" value="D-isomer_2_OHA_DH_cat_dom"/>
</dbReference>
<dbReference type="GO" id="GO:0051287">
    <property type="term" value="F:NAD binding"/>
    <property type="evidence" value="ECO:0007669"/>
    <property type="project" value="InterPro"/>
</dbReference>